<name>A0A8H4NYE4_9HYPO</name>
<gene>
    <name evidence="1" type="ORF">F53441_4792</name>
</gene>
<evidence type="ECO:0000313" key="2">
    <source>
        <dbReference type="Proteomes" id="UP000605986"/>
    </source>
</evidence>
<evidence type="ECO:0000313" key="1">
    <source>
        <dbReference type="EMBL" id="KAF4452340.1"/>
    </source>
</evidence>
<sequence>MDFLQDLDIDGPEYQFMFQTPEDNPPSTTPRNARPTEAMDPYLLQRYKSDEHGAFKFKQLAIRSVNNNPPVQFLISQPSLFAQSRREAGHMEEIDRSLHEAYCASLSDFLSRVPSGSCYERAMSPSSYSLHFFAIFDVRR</sequence>
<accession>A0A8H4NYE4</accession>
<dbReference type="OrthoDB" id="408631at2759"/>
<dbReference type="AlphaFoldDB" id="A0A8H4NYE4"/>
<organism evidence="1 2">
    <name type="scientific">Fusarium austroafricanum</name>
    <dbReference type="NCBI Taxonomy" id="2364996"/>
    <lineage>
        <taxon>Eukaryota</taxon>
        <taxon>Fungi</taxon>
        <taxon>Dikarya</taxon>
        <taxon>Ascomycota</taxon>
        <taxon>Pezizomycotina</taxon>
        <taxon>Sordariomycetes</taxon>
        <taxon>Hypocreomycetidae</taxon>
        <taxon>Hypocreales</taxon>
        <taxon>Nectriaceae</taxon>
        <taxon>Fusarium</taxon>
        <taxon>Fusarium concolor species complex</taxon>
    </lineage>
</organism>
<dbReference type="Proteomes" id="UP000605986">
    <property type="component" value="Unassembled WGS sequence"/>
</dbReference>
<keyword evidence="2" id="KW-1185">Reference proteome</keyword>
<comment type="caution">
    <text evidence="1">The sequence shown here is derived from an EMBL/GenBank/DDBJ whole genome shotgun (WGS) entry which is preliminary data.</text>
</comment>
<protein>
    <submittedName>
        <fullName evidence="1">Uncharacterized protein</fullName>
    </submittedName>
</protein>
<reference evidence="1" key="1">
    <citation type="submission" date="2020-01" db="EMBL/GenBank/DDBJ databases">
        <title>Identification and distribution of gene clusters putatively required for synthesis of sphingolipid metabolism inhibitors in phylogenetically diverse species of the filamentous fungus Fusarium.</title>
        <authorList>
            <person name="Kim H.-S."/>
            <person name="Busman M."/>
            <person name="Brown D.W."/>
            <person name="Divon H."/>
            <person name="Uhlig S."/>
            <person name="Proctor R.H."/>
        </authorList>
    </citation>
    <scope>NUCLEOTIDE SEQUENCE</scope>
    <source>
        <strain evidence="1">NRRL 53441</strain>
    </source>
</reference>
<proteinExistence type="predicted"/>
<dbReference type="EMBL" id="JAADJG010000190">
    <property type="protein sequence ID" value="KAF4452340.1"/>
    <property type="molecule type" value="Genomic_DNA"/>
</dbReference>